<comment type="catalytic activity">
    <reaction evidence="18">
        <text>2'-deoxyribonucleotide-(2'-deoxyribose 5'-phosphate)-2'-deoxyribonucleotide-DNA = a 3'-end 2'-deoxyribonucleotide-(2,3-dehydro-2,3-deoxyribose 5'-phosphate)-DNA + a 5'-end 5'-phospho-2'-deoxyribonucleoside-DNA + H(+)</text>
        <dbReference type="Rhea" id="RHEA:66592"/>
        <dbReference type="Rhea" id="RHEA-COMP:13180"/>
        <dbReference type="Rhea" id="RHEA-COMP:16897"/>
        <dbReference type="Rhea" id="RHEA-COMP:17067"/>
        <dbReference type="ChEBI" id="CHEBI:15378"/>
        <dbReference type="ChEBI" id="CHEBI:136412"/>
        <dbReference type="ChEBI" id="CHEBI:157695"/>
        <dbReference type="ChEBI" id="CHEBI:167181"/>
        <dbReference type="EC" id="4.2.99.18"/>
    </reaction>
</comment>
<dbReference type="InterPro" id="IPR029398">
    <property type="entry name" value="PolB_thumb"/>
</dbReference>
<dbReference type="InterPro" id="IPR043519">
    <property type="entry name" value="NT_sf"/>
</dbReference>
<dbReference type="InterPro" id="IPR050243">
    <property type="entry name" value="PHP_phosphatase"/>
</dbReference>
<dbReference type="EMBL" id="CP042806">
    <property type="protein sequence ID" value="QEE27707.1"/>
    <property type="molecule type" value="Genomic_DNA"/>
</dbReference>
<keyword evidence="26" id="KW-1185">Reference proteome</keyword>
<dbReference type="Pfam" id="PF14791">
    <property type="entry name" value="DNA_pol_B_thumb"/>
    <property type="match status" value="1"/>
</dbReference>
<keyword evidence="10" id="KW-0235">DNA replication</keyword>
<evidence type="ECO:0000256" key="13">
    <source>
        <dbReference type="ARBA" id="ARBA00022932"/>
    </source>
</evidence>
<feature type="domain" description="Helix-hairpin-helix DNA-binding motif class 1" evidence="22">
    <location>
        <begin position="127"/>
        <end position="146"/>
    </location>
</feature>
<evidence type="ECO:0000256" key="21">
    <source>
        <dbReference type="ARBA" id="ARBA00049244"/>
    </source>
</evidence>
<comment type="catalytic activity">
    <reaction evidence="21">
        <text>DNA(n) + a 2'-deoxyribonucleoside 5'-triphosphate = DNA(n+1) + diphosphate</text>
        <dbReference type="Rhea" id="RHEA:22508"/>
        <dbReference type="Rhea" id="RHEA-COMP:17339"/>
        <dbReference type="Rhea" id="RHEA-COMP:17340"/>
        <dbReference type="ChEBI" id="CHEBI:33019"/>
        <dbReference type="ChEBI" id="CHEBI:61560"/>
        <dbReference type="ChEBI" id="CHEBI:173112"/>
        <dbReference type="EC" id="2.7.7.7"/>
    </reaction>
</comment>
<dbReference type="OrthoDB" id="9808747at2"/>
<dbReference type="GO" id="GO:0003677">
    <property type="term" value="F:DNA binding"/>
    <property type="evidence" value="ECO:0007669"/>
    <property type="project" value="InterPro"/>
</dbReference>
<dbReference type="PANTHER" id="PTHR36928:SF1">
    <property type="entry name" value="PHOSPHATASE YCDX-RELATED"/>
    <property type="match status" value="1"/>
</dbReference>
<keyword evidence="9" id="KW-0548">Nucleotidyltransferase</keyword>
<evidence type="ECO:0000256" key="11">
    <source>
        <dbReference type="ARBA" id="ARBA00022763"/>
    </source>
</evidence>
<feature type="domain" description="Helix-hairpin-helix DNA-binding motif class 1" evidence="22">
    <location>
        <begin position="52"/>
        <end position="71"/>
    </location>
</feature>
<dbReference type="InterPro" id="IPR010994">
    <property type="entry name" value="RuvA_2-like"/>
</dbReference>
<dbReference type="InterPro" id="IPR002054">
    <property type="entry name" value="DNA-dir_DNA_pol_X"/>
</dbReference>
<dbReference type="Gene3D" id="3.30.460.10">
    <property type="entry name" value="Beta Polymerase, domain 2"/>
    <property type="match status" value="1"/>
</dbReference>
<feature type="domain" description="Helix-hairpin-helix DNA-binding motif class 1" evidence="22">
    <location>
        <begin position="92"/>
        <end position="111"/>
    </location>
</feature>
<dbReference type="CDD" id="cd07436">
    <property type="entry name" value="PHP_PolX"/>
    <property type="match status" value="1"/>
</dbReference>
<keyword evidence="14" id="KW-0915">Sodium</keyword>
<dbReference type="InterPro" id="IPR037160">
    <property type="entry name" value="DNA_Pol_thumb_sf"/>
</dbReference>
<evidence type="ECO:0000256" key="18">
    <source>
        <dbReference type="ARBA" id="ARBA00044632"/>
    </source>
</evidence>
<dbReference type="GO" id="GO:0140078">
    <property type="term" value="F:class I DNA-(apurinic or apyrimidinic site) endonuclease activity"/>
    <property type="evidence" value="ECO:0007669"/>
    <property type="project" value="UniProtKB-EC"/>
</dbReference>
<dbReference type="GO" id="GO:0005829">
    <property type="term" value="C:cytosol"/>
    <property type="evidence" value="ECO:0007669"/>
    <property type="project" value="TreeGrafter"/>
</dbReference>
<evidence type="ECO:0000256" key="2">
    <source>
        <dbReference type="ARBA" id="ARBA00004496"/>
    </source>
</evidence>
<dbReference type="InterPro" id="IPR027421">
    <property type="entry name" value="DNA_pol_lamdba_lyase_dom_sf"/>
</dbReference>
<keyword evidence="25" id="KW-0378">Hydrolase</keyword>
<dbReference type="GO" id="GO:0004527">
    <property type="term" value="F:exonuclease activity"/>
    <property type="evidence" value="ECO:0007669"/>
    <property type="project" value="UniProtKB-KW"/>
</dbReference>
<dbReference type="InterPro" id="IPR022312">
    <property type="entry name" value="DNA_pol_X"/>
</dbReference>
<dbReference type="PIRSF" id="PIRSF005047">
    <property type="entry name" value="UCP005047_YshC"/>
    <property type="match status" value="1"/>
</dbReference>
<evidence type="ECO:0000256" key="4">
    <source>
        <dbReference type="ARBA" id="ARBA00012720"/>
    </source>
</evidence>
<dbReference type="GO" id="GO:0006281">
    <property type="term" value="P:DNA repair"/>
    <property type="evidence" value="ECO:0007669"/>
    <property type="project" value="UniProtKB-KW"/>
</dbReference>
<keyword evidence="13" id="KW-0239">DNA-directed DNA polymerase</keyword>
<reference evidence="25 26" key="1">
    <citation type="submission" date="2019-08" db="EMBL/GenBank/DDBJ databases">
        <title>Complete genome sequence of Terriglobus albidus strain ORNL.</title>
        <authorList>
            <person name="Podar M."/>
        </authorList>
    </citation>
    <scope>NUCLEOTIDE SEQUENCE [LARGE SCALE GENOMIC DNA]</scope>
    <source>
        <strain evidence="25 26">ORNL</strain>
    </source>
</reference>
<keyword evidence="25" id="KW-0540">Nuclease</keyword>
<keyword evidence="12" id="KW-0832">Ubl conjugation</keyword>
<evidence type="ECO:0000256" key="8">
    <source>
        <dbReference type="ARBA" id="ARBA00022679"/>
    </source>
</evidence>
<evidence type="ECO:0000256" key="6">
    <source>
        <dbReference type="ARBA" id="ARBA00022481"/>
    </source>
</evidence>
<dbReference type="Pfam" id="PF02811">
    <property type="entry name" value="PHP"/>
    <property type="match status" value="1"/>
</dbReference>
<dbReference type="InterPro" id="IPR022311">
    <property type="entry name" value="PolX-like"/>
</dbReference>
<dbReference type="Pfam" id="PF14520">
    <property type="entry name" value="HHH_5"/>
    <property type="match status" value="1"/>
</dbReference>
<evidence type="ECO:0000256" key="20">
    <source>
        <dbReference type="ARBA" id="ARBA00045548"/>
    </source>
</evidence>
<accession>A0A5B9EBP9</accession>
<gene>
    <name evidence="25" type="primary">polX</name>
    <name evidence="25" type="ORF">FTW19_06685</name>
</gene>
<keyword evidence="6" id="KW-0488">Methylation</keyword>
<dbReference type="RefSeq" id="WP_147646897.1">
    <property type="nucleotide sequence ID" value="NZ_CP042806.1"/>
</dbReference>
<evidence type="ECO:0000313" key="25">
    <source>
        <dbReference type="EMBL" id="QEE27707.1"/>
    </source>
</evidence>
<dbReference type="SUPFAM" id="SSF47781">
    <property type="entry name" value="RuvA domain 2-like"/>
    <property type="match status" value="1"/>
</dbReference>
<evidence type="ECO:0000256" key="3">
    <source>
        <dbReference type="ARBA" id="ARBA00012417"/>
    </source>
</evidence>
<evidence type="ECO:0000259" key="22">
    <source>
        <dbReference type="SMART" id="SM00278"/>
    </source>
</evidence>
<evidence type="ECO:0000256" key="1">
    <source>
        <dbReference type="ARBA" id="ARBA00001946"/>
    </source>
</evidence>
<dbReference type="InterPro" id="IPR004013">
    <property type="entry name" value="PHP_dom"/>
</dbReference>
<dbReference type="InterPro" id="IPR003583">
    <property type="entry name" value="Hlx-hairpin-Hlx_DNA-bd_motif"/>
</dbReference>
<keyword evidence="15" id="KW-0234">DNA repair</keyword>
<dbReference type="CDD" id="cd00141">
    <property type="entry name" value="NT_POLXc"/>
    <property type="match status" value="1"/>
</dbReference>
<dbReference type="EC" id="2.7.7.7" evidence="3"/>
<evidence type="ECO:0000256" key="19">
    <source>
        <dbReference type="ARBA" id="ARBA00044678"/>
    </source>
</evidence>
<evidence type="ECO:0000256" key="10">
    <source>
        <dbReference type="ARBA" id="ARBA00022705"/>
    </source>
</evidence>
<keyword evidence="8" id="KW-0808">Transferase</keyword>
<keyword evidence="11" id="KW-0227">DNA damage</keyword>
<evidence type="ECO:0000256" key="7">
    <source>
        <dbReference type="ARBA" id="ARBA00022634"/>
    </source>
</evidence>
<evidence type="ECO:0000256" key="16">
    <source>
        <dbReference type="ARBA" id="ARBA00035717"/>
    </source>
</evidence>
<dbReference type="EC" id="4.2.99.18" evidence="4"/>
<dbReference type="GO" id="GO:0042578">
    <property type="term" value="F:phosphoric ester hydrolase activity"/>
    <property type="evidence" value="ECO:0007669"/>
    <property type="project" value="TreeGrafter"/>
</dbReference>
<dbReference type="InterPro" id="IPR016195">
    <property type="entry name" value="Pol/histidinol_Pase-like"/>
</dbReference>
<evidence type="ECO:0000256" key="9">
    <source>
        <dbReference type="ARBA" id="ARBA00022695"/>
    </source>
</evidence>
<comment type="subcellular location">
    <subcellularLocation>
        <location evidence="2">Cytoplasm</location>
    </subcellularLocation>
</comment>
<dbReference type="InterPro" id="IPR010996">
    <property type="entry name" value="HHH_MUS81"/>
</dbReference>
<evidence type="ECO:0000259" key="24">
    <source>
        <dbReference type="SMART" id="SM00483"/>
    </source>
</evidence>
<dbReference type="Gene3D" id="3.30.210.10">
    <property type="entry name" value="DNA polymerase, thumb domain"/>
    <property type="match status" value="1"/>
</dbReference>
<evidence type="ECO:0000259" key="23">
    <source>
        <dbReference type="SMART" id="SM00481"/>
    </source>
</evidence>
<comment type="function">
    <text evidence="20">Repair polymerase that plays a key role in base-excision repair. During this process, the damaged base is excised by specific DNA glycosylases, the DNA backbone is nicked at the abasic site by an apurinic/apyrimidic (AP) endonuclease, and POLB removes 5'-deoxyribose-phosphate from the preincised AP site acting as a 5'-deoxyribose-phosphate lyase (5'-dRP lyase); through its DNA polymerase activity, it adds one nucleotide to the 3' end of the arising single-nucleotide gap. Conducts 'gap-filling' DNA synthesis in a stepwise distributive fashion rather than in a processive fashion as for other DNA polymerases. It is also able to cleave sugar-phosphate bonds 3' to an intact AP site, acting as an AP lyase.</text>
</comment>
<dbReference type="NCBIfam" id="NF006375">
    <property type="entry name" value="PRK08609.1"/>
    <property type="match status" value="1"/>
</dbReference>
<dbReference type="Gene3D" id="3.20.20.140">
    <property type="entry name" value="Metal-dependent hydrolases"/>
    <property type="match status" value="1"/>
</dbReference>
<sequence>MENVTIARLLDETADLLEIDAADPFRIRSYRRAAEAVEQQTTQLATLVDEPKQLLAIAGIGKSMASNIVDLVKSGSMPLREELLAKYRSTMLELLKLPGMGPKTVALIWSALGVADIDSLETAAKEGKLNDLPRFGQKQVDKILKGIEDFRKNTGRYRIDDATATAERIAALIREFPGIDTVTPAGSLRRGRETVGDLDLLVTGPACEPDCVAAVVDHVAALPLIANLIAKGQNKVSFNMRNGLQVDVRMLPKSSYGAALQYFTGSKMHNVALRQRAIKMGYTLSEYALARMDDSSIVASATEQEIYNALGLDYIPPELRENNGEIEAAQAHTLPRLIELADIRGDVHSHTIASDGRQTIREMAEGALAKGYKFLAITDHTKNLAMTNGLDDARALEHIAAIREVDRELEGRIRVFAGIEVDILGDGALDLEDSTLAQMDVVIGSVHTLFNQPYEEMTARILRAVENPYLRILGHPTGRKVMAREAYTFDLERVLRRCAELGVMVEHNAGMPRLDLSDRNLRLAKELGCRISVNTDAHAVSDFEQMPFGITQLRRAWLTPADVINTYSPEEFLAALRPRP</sequence>
<dbReference type="PRINTS" id="PR00869">
    <property type="entry name" value="DNAPOLX"/>
</dbReference>
<dbReference type="AlphaFoldDB" id="A0A5B9EBP9"/>
<dbReference type="SMART" id="SM00481">
    <property type="entry name" value="POLIIIAc"/>
    <property type="match status" value="1"/>
</dbReference>
<dbReference type="SUPFAM" id="SSF81301">
    <property type="entry name" value="Nucleotidyltransferase"/>
    <property type="match status" value="1"/>
</dbReference>
<dbReference type="PRINTS" id="PR00870">
    <property type="entry name" value="DNAPOLXBETA"/>
</dbReference>
<dbReference type="InterPro" id="IPR002008">
    <property type="entry name" value="DNA_pol_X_beta-like"/>
</dbReference>
<feature type="domain" description="Polymerase/histidinol phosphatase N-terminal" evidence="23">
    <location>
        <begin position="345"/>
        <end position="425"/>
    </location>
</feature>
<protein>
    <recommendedName>
        <fullName evidence="5">DNA polymerase beta</fullName>
        <ecNumber evidence="3">2.7.7.7</ecNumber>
        <ecNumber evidence="4">4.2.99.18</ecNumber>
    </recommendedName>
    <alternativeName>
        <fullName evidence="16">5'-deoxyribose-phosphate lyase</fullName>
    </alternativeName>
    <alternativeName>
        <fullName evidence="17">AP lyase</fullName>
    </alternativeName>
</protein>
<dbReference type="InterPro" id="IPR047967">
    <property type="entry name" value="PolX_PHP"/>
</dbReference>
<evidence type="ECO:0000256" key="12">
    <source>
        <dbReference type="ARBA" id="ARBA00022843"/>
    </source>
</evidence>
<dbReference type="Pfam" id="PF14716">
    <property type="entry name" value="HHH_8"/>
    <property type="match status" value="1"/>
</dbReference>
<dbReference type="SUPFAM" id="SSF89550">
    <property type="entry name" value="PHP domain-like"/>
    <property type="match status" value="1"/>
</dbReference>
<dbReference type="Proteomes" id="UP000321820">
    <property type="component" value="Chromosome"/>
</dbReference>
<dbReference type="SMART" id="SM00483">
    <property type="entry name" value="POLXc"/>
    <property type="match status" value="1"/>
</dbReference>
<feature type="domain" description="DNA-directed DNA polymerase X" evidence="24">
    <location>
        <begin position="1"/>
        <end position="321"/>
    </location>
</feature>
<evidence type="ECO:0000256" key="14">
    <source>
        <dbReference type="ARBA" id="ARBA00023053"/>
    </source>
</evidence>
<comment type="cofactor">
    <cofactor evidence="1">
        <name>Mg(2+)</name>
        <dbReference type="ChEBI" id="CHEBI:18420"/>
    </cofactor>
</comment>
<evidence type="ECO:0000256" key="15">
    <source>
        <dbReference type="ARBA" id="ARBA00023204"/>
    </source>
</evidence>
<dbReference type="SMART" id="SM00278">
    <property type="entry name" value="HhH1"/>
    <property type="match status" value="3"/>
</dbReference>
<comment type="catalytic activity">
    <reaction evidence="19">
        <text>a 5'-end 2'-deoxyribose-2'-deoxyribonucleotide-DNA = (2E,4S)-4-hydroxypenten-2-al-5-phosphate + a 5'-end 5'-phospho-2'-deoxyribonucleoside-DNA + H(+)</text>
        <dbReference type="Rhea" id="RHEA:76255"/>
        <dbReference type="Rhea" id="RHEA-COMP:13180"/>
        <dbReference type="Rhea" id="RHEA-COMP:18657"/>
        <dbReference type="ChEBI" id="CHEBI:15378"/>
        <dbReference type="ChEBI" id="CHEBI:136412"/>
        <dbReference type="ChEBI" id="CHEBI:195194"/>
        <dbReference type="ChEBI" id="CHEBI:195195"/>
    </reaction>
</comment>
<organism evidence="25 26">
    <name type="scientific">Terriglobus albidus</name>
    <dbReference type="NCBI Taxonomy" id="1592106"/>
    <lineage>
        <taxon>Bacteria</taxon>
        <taxon>Pseudomonadati</taxon>
        <taxon>Acidobacteriota</taxon>
        <taxon>Terriglobia</taxon>
        <taxon>Terriglobales</taxon>
        <taxon>Acidobacteriaceae</taxon>
        <taxon>Terriglobus</taxon>
    </lineage>
</organism>
<dbReference type="PANTHER" id="PTHR36928">
    <property type="entry name" value="PHOSPHATASE YCDX-RELATED"/>
    <property type="match status" value="1"/>
</dbReference>
<name>A0A5B9EBP9_9BACT</name>
<dbReference type="Gene3D" id="1.10.150.20">
    <property type="entry name" value="5' to 3' exonuclease, C-terminal subdomain"/>
    <property type="match status" value="1"/>
</dbReference>
<evidence type="ECO:0000313" key="26">
    <source>
        <dbReference type="Proteomes" id="UP000321820"/>
    </source>
</evidence>
<dbReference type="Gene3D" id="1.10.150.110">
    <property type="entry name" value="DNA polymerase beta, N-terminal domain-like"/>
    <property type="match status" value="1"/>
</dbReference>
<keyword evidence="7" id="KW-0237">DNA synthesis</keyword>
<evidence type="ECO:0000256" key="5">
    <source>
        <dbReference type="ARBA" id="ARBA00020020"/>
    </source>
</evidence>
<proteinExistence type="predicted"/>
<dbReference type="InterPro" id="IPR003141">
    <property type="entry name" value="Pol/His_phosphatase_N"/>
</dbReference>
<dbReference type="KEGG" id="talb:FTW19_06685"/>
<keyword evidence="25" id="KW-0269">Exonuclease</keyword>
<dbReference type="SUPFAM" id="SSF47802">
    <property type="entry name" value="DNA polymerase beta, N-terminal domain-like"/>
    <property type="match status" value="1"/>
</dbReference>
<dbReference type="GO" id="GO:0008270">
    <property type="term" value="F:zinc ion binding"/>
    <property type="evidence" value="ECO:0007669"/>
    <property type="project" value="TreeGrafter"/>
</dbReference>
<dbReference type="GO" id="GO:0003887">
    <property type="term" value="F:DNA-directed DNA polymerase activity"/>
    <property type="evidence" value="ECO:0007669"/>
    <property type="project" value="UniProtKB-KW"/>
</dbReference>
<evidence type="ECO:0000256" key="17">
    <source>
        <dbReference type="ARBA" id="ARBA00035726"/>
    </source>
</evidence>